<reference evidence="5 6" key="1">
    <citation type="submission" date="2015-09" db="EMBL/GenBank/DDBJ databases">
        <title>Trachymyrmex zeteki WGS genome.</title>
        <authorList>
            <person name="Nygaard S."/>
            <person name="Hu H."/>
            <person name="Boomsma J."/>
            <person name="Zhang G."/>
        </authorList>
    </citation>
    <scope>NUCLEOTIDE SEQUENCE [LARGE SCALE GENOMIC DNA]</scope>
    <source>
        <strain evidence="5">Tzet28-1</strain>
        <tissue evidence="5">Whole body</tissue>
    </source>
</reference>
<dbReference type="Gene3D" id="1.25.10.10">
    <property type="entry name" value="Leucine-rich Repeat Variant"/>
    <property type="match status" value="1"/>
</dbReference>
<dbReference type="InterPro" id="IPR016024">
    <property type="entry name" value="ARM-type_fold"/>
</dbReference>
<evidence type="ECO:0000313" key="5">
    <source>
        <dbReference type="EMBL" id="KYQ60336.1"/>
    </source>
</evidence>
<dbReference type="Pfam" id="PF03810">
    <property type="entry name" value="IBN_N"/>
    <property type="match status" value="1"/>
</dbReference>
<evidence type="ECO:0000256" key="2">
    <source>
        <dbReference type="ARBA" id="ARBA00022448"/>
    </source>
</evidence>
<feature type="domain" description="Importin N-terminal" evidence="4">
    <location>
        <begin position="23"/>
        <end position="95"/>
    </location>
</feature>
<dbReference type="EMBL" id="KQ982080">
    <property type="protein sequence ID" value="KYQ60336.1"/>
    <property type="molecule type" value="Genomic_DNA"/>
</dbReference>
<dbReference type="GO" id="GO:0005829">
    <property type="term" value="C:cytosol"/>
    <property type="evidence" value="ECO:0007669"/>
    <property type="project" value="TreeGrafter"/>
</dbReference>
<dbReference type="GO" id="GO:0005635">
    <property type="term" value="C:nuclear envelope"/>
    <property type="evidence" value="ECO:0007669"/>
    <property type="project" value="TreeGrafter"/>
</dbReference>
<evidence type="ECO:0000256" key="1">
    <source>
        <dbReference type="ARBA" id="ARBA00004123"/>
    </source>
</evidence>
<dbReference type="STRING" id="64791.A0A151XIU8"/>
<proteinExistence type="predicted"/>
<evidence type="ECO:0000259" key="4">
    <source>
        <dbReference type="PROSITE" id="PS50166"/>
    </source>
</evidence>
<dbReference type="InterPro" id="IPR001494">
    <property type="entry name" value="Importin-beta_N"/>
</dbReference>
<evidence type="ECO:0000256" key="3">
    <source>
        <dbReference type="ARBA" id="ARBA00023242"/>
    </source>
</evidence>
<accession>A0A151XIU8</accession>
<dbReference type="AlphaFoldDB" id="A0A151XIU8"/>
<evidence type="ECO:0000313" key="6">
    <source>
        <dbReference type="Proteomes" id="UP000075809"/>
    </source>
</evidence>
<keyword evidence="2" id="KW-0813">Transport</keyword>
<keyword evidence="6" id="KW-1185">Reference proteome</keyword>
<dbReference type="PROSITE" id="PS50166">
    <property type="entry name" value="IMPORTIN_B_NT"/>
    <property type="match status" value="1"/>
</dbReference>
<name>A0A151XIU8_9HYME</name>
<dbReference type="PANTHER" id="PTHR10997">
    <property type="entry name" value="IMPORTIN-7, 8, 11"/>
    <property type="match status" value="1"/>
</dbReference>
<protein>
    <submittedName>
        <fullName evidence="5">Importin-11</fullName>
    </submittedName>
</protein>
<dbReference type="SUPFAM" id="SSF48371">
    <property type="entry name" value="ARM repeat"/>
    <property type="match status" value="1"/>
</dbReference>
<dbReference type="PANTHER" id="PTHR10997:SF7">
    <property type="entry name" value="IMPORTIN-11"/>
    <property type="match status" value="1"/>
</dbReference>
<sequence>MEAAVIEVLRQAVSQDPNVLKSAEETLKQWETQQGFYIALYNVLSNHSLAIEVRWMAVVYLKIGVERYWRKNAPNAIEDNEKEFLRQHLLRNFDEPMSPLAIQLAVLIAKIARFDCPREWGTLVPTLLEVIRQENSLAQRQAVLTLHHVVKALASRRLADGQRLKKN</sequence>
<gene>
    <name evidence="5" type="ORF">ALC60_00744</name>
</gene>
<dbReference type="GO" id="GO:0031267">
    <property type="term" value="F:small GTPase binding"/>
    <property type="evidence" value="ECO:0007669"/>
    <property type="project" value="InterPro"/>
</dbReference>
<dbReference type="Proteomes" id="UP000075809">
    <property type="component" value="Unassembled WGS sequence"/>
</dbReference>
<organism evidence="5 6">
    <name type="scientific">Mycetomoellerius zeteki</name>
    <dbReference type="NCBI Taxonomy" id="64791"/>
    <lineage>
        <taxon>Eukaryota</taxon>
        <taxon>Metazoa</taxon>
        <taxon>Ecdysozoa</taxon>
        <taxon>Arthropoda</taxon>
        <taxon>Hexapoda</taxon>
        <taxon>Insecta</taxon>
        <taxon>Pterygota</taxon>
        <taxon>Neoptera</taxon>
        <taxon>Endopterygota</taxon>
        <taxon>Hymenoptera</taxon>
        <taxon>Apocrita</taxon>
        <taxon>Aculeata</taxon>
        <taxon>Formicoidea</taxon>
        <taxon>Formicidae</taxon>
        <taxon>Myrmicinae</taxon>
        <taxon>Mycetomoellerius</taxon>
    </lineage>
</organism>
<dbReference type="SMART" id="SM00913">
    <property type="entry name" value="IBN_N"/>
    <property type="match status" value="1"/>
</dbReference>
<dbReference type="GO" id="GO:0006606">
    <property type="term" value="P:protein import into nucleus"/>
    <property type="evidence" value="ECO:0007669"/>
    <property type="project" value="TreeGrafter"/>
</dbReference>
<comment type="subcellular location">
    <subcellularLocation>
        <location evidence="1">Nucleus</location>
    </subcellularLocation>
</comment>
<keyword evidence="3" id="KW-0539">Nucleus</keyword>
<dbReference type="InterPro" id="IPR011989">
    <property type="entry name" value="ARM-like"/>
</dbReference>